<proteinExistence type="inferred from homology"/>
<keyword evidence="4" id="KW-0233">DNA recombination</keyword>
<dbReference type="InterPro" id="IPR011010">
    <property type="entry name" value="DNA_brk_join_enz"/>
</dbReference>
<feature type="domain" description="Core-binding (CB)" evidence="7">
    <location>
        <begin position="23"/>
        <end position="113"/>
    </location>
</feature>
<sequence>MAKVVSFKDENLNTIYLISSNNGFPYLYPNKYLKFLKTVNKSTNTIKSYAYRLKLFWDFIEVNQIDFKKITMEHFIKFIGWLQGQFNISSHQRQPSTINYNIMAAFNFYNYLERFHPDILDSDLDFYYESSRKSYAYKSFLEHTKSGIKYKLNAIKVKESKRPYKTLSTTQLKGIFQTEMNIRNKLLLVLLYETGVRISEALNIKLEDIDLSDKKIKVTQSKTPSGENRWVYVSSETTNLLQDYIYEVHEKNNFDSDFLFLKLSGSFKGEPCDYITINSLLGVYPTS</sequence>
<feature type="domain" description="Tyr recombinase" evidence="6">
    <location>
        <begin position="162"/>
        <end position="287"/>
    </location>
</feature>
<evidence type="ECO:0000256" key="5">
    <source>
        <dbReference type="PROSITE-ProRule" id="PRU01248"/>
    </source>
</evidence>
<dbReference type="InterPro" id="IPR050090">
    <property type="entry name" value="Tyrosine_recombinase_XerCD"/>
</dbReference>
<evidence type="ECO:0000313" key="10">
    <source>
        <dbReference type="Proteomes" id="UP001180087"/>
    </source>
</evidence>
<dbReference type="InterPro" id="IPR002104">
    <property type="entry name" value="Integrase_catalytic"/>
</dbReference>
<dbReference type="SUPFAM" id="SSF56349">
    <property type="entry name" value="DNA breaking-rejoining enzymes"/>
    <property type="match status" value="1"/>
</dbReference>
<dbReference type="EMBL" id="CP129113">
    <property type="protein sequence ID" value="WLV25853.1"/>
    <property type="molecule type" value="Genomic_DNA"/>
</dbReference>
<dbReference type="InterPro" id="IPR013762">
    <property type="entry name" value="Integrase-like_cat_sf"/>
</dbReference>
<dbReference type="InterPro" id="IPR010998">
    <property type="entry name" value="Integrase_recombinase_N"/>
</dbReference>
<dbReference type="Proteomes" id="UP001180087">
    <property type="component" value="Chromosome"/>
</dbReference>
<dbReference type="Pfam" id="PF02899">
    <property type="entry name" value="Phage_int_SAM_1"/>
    <property type="match status" value="1"/>
</dbReference>
<dbReference type="Gene3D" id="1.10.150.130">
    <property type="match status" value="1"/>
</dbReference>
<keyword evidence="10" id="KW-1185">Reference proteome</keyword>
<evidence type="ECO:0000259" key="6">
    <source>
        <dbReference type="PROSITE" id="PS51898"/>
    </source>
</evidence>
<organism evidence="8 10">
    <name type="scientific">Aciduricibacillus chroicocephali</name>
    <dbReference type="NCBI Taxonomy" id="3054939"/>
    <lineage>
        <taxon>Bacteria</taxon>
        <taxon>Bacillati</taxon>
        <taxon>Bacillota</taxon>
        <taxon>Bacilli</taxon>
        <taxon>Bacillales</taxon>
        <taxon>Bacillaceae</taxon>
        <taxon>Aciduricibacillus</taxon>
    </lineage>
</organism>
<evidence type="ECO:0000313" key="9">
    <source>
        <dbReference type="EMBL" id="WLV25853.1"/>
    </source>
</evidence>
<evidence type="ECO:0000256" key="1">
    <source>
        <dbReference type="ARBA" id="ARBA00008857"/>
    </source>
</evidence>
<evidence type="ECO:0000256" key="2">
    <source>
        <dbReference type="ARBA" id="ARBA00022908"/>
    </source>
</evidence>
<comment type="similarity">
    <text evidence="1">Belongs to the 'phage' integrase family.</text>
</comment>
<evidence type="ECO:0000256" key="3">
    <source>
        <dbReference type="ARBA" id="ARBA00023125"/>
    </source>
</evidence>
<evidence type="ECO:0000259" key="7">
    <source>
        <dbReference type="PROSITE" id="PS51900"/>
    </source>
</evidence>
<protein>
    <submittedName>
        <fullName evidence="8">Tyrosine-type recombinase/integrase</fullName>
    </submittedName>
</protein>
<dbReference type="RefSeq" id="WP_348027781.1">
    <property type="nucleotide sequence ID" value="NZ_CP129113.1"/>
</dbReference>
<reference evidence="8" key="1">
    <citation type="submission" date="2023-06" db="EMBL/GenBank/DDBJ databases">
        <title>A Treasure from Seagulls: Isolation and Description of Aciduricobacillus qingdaonensis gen. nov., sp. nov., a Rare Obligately Uric Acid-utilizing Member in the Family Bacillaceae.</title>
        <authorList>
            <person name="Liu W."/>
            <person name="Wang B."/>
        </authorList>
    </citation>
    <scope>NUCLEOTIDE SEQUENCE</scope>
    <source>
        <strain evidence="8">44XB</strain>
    </source>
</reference>
<dbReference type="InterPro" id="IPR004107">
    <property type="entry name" value="Integrase_SAM-like_N"/>
</dbReference>
<evidence type="ECO:0000313" key="8">
    <source>
        <dbReference type="EMBL" id="WLV24594.1"/>
    </source>
</evidence>
<keyword evidence="3 5" id="KW-0238">DNA-binding</keyword>
<dbReference type="PANTHER" id="PTHR30349:SF41">
    <property type="entry name" value="INTEGRASE_RECOMBINASE PROTEIN MJ0367-RELATED"/>
    <property type="match status" value="1"/>
</dbReference>
<dbReference type="InterPro" id="IPR044068">
    <property type="entry name" value="CB"/>
</dbReference>
<accession>A0ABY9KUL2</accession>
<dbReference type="EMBL" id="CP129113">
    <property type="protein sequence ID" value="WLV24594.1"/>
    <property type="molecule type" value="Genomic_DNA"/>
</dbReference>
<dbReference type="PROSITE" id="PS51898">
    <property type="entry name" value="TYR_RECOMBINASE"/>
    <property type="match status" value="1"/>
</dbReference>
<dbReference type="Pfam" id="PF00589">
    <property type="entry name" value="Phage_integrase"/>
    <property type="match status" value="1"/>
</dbReference>
<dbReference type="PANTHER" id="PTHR30349">
    <property type="entry name" value="PHAGE INTEGRASE-RELATED"/>
    <property type="match status" value="1"/>
</dbReference>
<name>A0ABY9KUL2_9BACI</name>
<dbReference type="Gene3D" id="1.10.443.10">
    <property type="entry name" value="Intergrase catalytic core"/>
    <property type="match status" value="1"/>
</dbReference>
<dbReference type="PROSITE" id="PS51900">
    <property type="entry name" value="CB"/>
    <property type="match status" value="1"/>
</dbReference>
<gene>
    <name evidence="9" type="ORF">QR721_06530</name>
    <name evidence="8" type="ORF">QR721_13275</name>
</gene>
<keyword evidence="2" id="KW-0229">DNA integration</keyword>
<evidence type="ECO:0000256" key="4">
    <source>
        <dbReference type="ARBA" id="ARBA00023172"/>
    </source>
</evidence>